<reference evidence="3 4" key="1">
    <citation type="submission" date="2019-03" db="EMBL/GenBank/DDBJ databases">
        <title>Genomic Encyclopedia of Type Strains, Phase IV (KMG-IV): sequencing the most valuable type-strain genomes for metagenomic binning, comparative biology and taxonomic classification.</title>
        <authorList>
            <person name="Goeker M."/>
        </authorList>
    </citation>
    <scope>NUCLEOTIDE SEQUENCE [LARGE SCALE GENOMIC DNA]</scope>
    <source>
        <strain evidence="3 4">DSM 45361</strain>
    </source>
</reference>
<comment type="caution">
    <text evidence="3">The sequence shown here is derived from an EMBL/GenBank/DDBJ whole genome shotgun (WGS) entry which is preliminary data.</text>
</comment>
<evidence type="ECO:0000256" key="2">
    <source>
        <dbReference type="SAM" id="SignalP"/>
    </source>
</evidence>
<evidence type="ECO:0008006" key="5">
    <source>
        <dbReference type="Google" id="ProtNLM"/>
    </source>
</evidence>
<dbReference type="RefSeq" id="WP_133853742.1">
    <property type="nucleotide sequence ID" value="NZ_SNXZ01000008.1"/>
</dbReference>
<proteinExistence type="predicted"/>
<feature type="signal peptide" evidence="2">
    <location>
        <begin position="1"/>
        <end position="30"/>
    </location>
</feature>
<evidence type="ECO:0000256" key="1">
    <source>
        <dbReference type="SAM" id="Phobius"/>
    </source>
</evidence>
<keyword evidence="1" id="KW-1133">Transmembrane helix</keyword>
<keyword evidence="2" id="KW-0732">Signal</keyword>
<keyword evidence="4" id="KW-1185">Reference proteome</keyword>
<feature type="chain" id="PRO_5020964986" description="Secreted protein with PEP-CTERM sorting signal" evidence="2">
    <location>
        <begin position="31"/>
        <end position="83"/>
    </location>
</feature>
<accession>A0A4R6S0S8</accession>
<protein>
    <recommendedName>
        <fullName evidence="5">Secreted protein with PEP-CTERM sorting signal</fullName>
    </recommendedName>
</protein>
<dbReference type="Proteomes" id="UP000295444">
    <property type="component" value="Unassembled WGS sequence"/>
</dbReference>
<sequence length="83" mass="8192">MRPDRLVGRTLAVLALTATVLLGGAGAAFAVDYGQTGDGSGGAGGLAWTGAAAILPLSVIGSALVVLGVCLVIVMRRRAGERD</sequence>
<feature type="transmembrane region" description="Helical" evidence="1">
    <location>
        <begin position="46"/>
        <end position="74"/>
    </location>
</feature>
<organism evidence="3 4">
    <name type="scientific">Labedaea rhizosphaerae</name>
    <dbReference type="NCBI Taxonomy" id="598644"/>
    <lineage>
        <taxon>Bacteria</taxon>
        <taxon>Bacillati</taxon>
        <taxon>Actinomycetota</taxon>
        <taxon>Actinomycetes</taxon>
        <taxon>Pseudonocardiales</taxon>
        <taxon>Pseudonocardiaceae</taxon>
        <taxon>Labedaea</taxon>
    </lineage>
</organism>
<evidence type="ECO:0000313" key="3">
    <source>
        <dbReference type="EMBL" id="TDP92215.1"/>
    </source>
</evidence>
<keyword evidence="1" id="KW-0472">Membrane</keyword>
<gene>
    <name evidence="3" type="ORF">EV186_108428</name>
</gene>
<evidence type="ECO:0000313" key="4">
    <source>
        <dbReference type="Proteomes" id="UP000295444"/>
    </source>
</evidence>
<keyword evidence="1" id="KW-0812">Transmembrane</keyword>
<dbReference type="EMBL" id="SNXZ01000008">
    <property type="protein sequence ID" value="TDP92215.1"/>
    <property type="molecule type" value="Genomic_DNA"/>
</dbReference>
<name>A0A4R6S0S8_LABRH</name>
<dbReference type="AlphaFoldDB" id="A0A4R6S0S8"/>